<reference evidence="2" key="1">
    <citation type="submission" date="2022-06" db="EMBL/GenBank/DDBJ databases">
        <title>Genome Sequence of Candolleomyces eurysporus.</title>
        <authorList>
            <person name="Buettner E."/>
        </authorList>
    </citation>
    <scope>NUCLEOTIDE SEQUENCE</scope>
    <source>
        <strain evidence="2">VTCC 930004</strain>
    </source>
</reference>
<protein>
    <submittedName>
        <fullName evidence="2">Uncharacterized protein</fullName>
    </submittedName>
</protein>
<feature type="region of interest" description="Disordered" evidence="1">
    <location>
        <begin position="64"/>
        <end position="115"/>
    </location>
</feature>
<dbReference type="Proteomes" id="UP001140091">
    <property type="component" value="Unassembled WGS sequence"/>
</dbReference>
<gene>
    <name evidence="2" type="ORF">H1R20_g15780</name>
</gene>
<keyword evidence="3" id="KW-1185">Reference proteome</keyword>
<organism evidence="2 3">
    <name type="scientific">Candolleomyces eurysporus</name>
    <dbReference type="NCBI Taxonomy" id="2828524"/>
    <lineage>
        <taxon>Eukaryota</taxon>
        <taxon>Fungi</taxon>
        <taxon>Dikarya</taxon>
        <taxon>Basidiomycota</taxon>
        <taxon>Agaricomycotina</taxon>
        <taxon>Agaricomycetes</taxon>
        <taxon>Agaricomycetidae</taxon>
        <taxon>Agaricales</taxon>
        <taxon>Agaricineae</taxon>
        <taxon>Psathyrellaceae</taxon>
        <taxon>Candolleomyces</taxon>
    </lineage>
</organism>
<dbReference type="EMBL" id="JANBPK010001626">
    <property type="protein sequence ID" value="KAJ2921311.1"/>
    <property type="molecule type" value="Genomic_DNA"/>
</dbReference>
<feature type="non-terminal residue" evidence="2">
    <location>
        <position position="164"/>
    </location>
</feature>
<feature type="compositionally biased region" description="Acidic residues" evidence="1">
    <location>
        <begin position="68"/>
        <end position="79"/>
    </location>
</feature>
<dbReference type="AlphaFoldDB" id="A0A9W8IQ83"/>
<sequence length="164" mass="18763">MSDSQSPENRPIWTREQRNAFSKWQKESRDLVLFCKDYGGVFRIKCNFYTPGLTERQYRVAVAHTEEIPGDEEGWDSDSDASNGSDEGSQGDAVQDGEGAAGPPEDYLEDLDVSEHGHSPEDYDNFVIPILEGWIGDYRGTPTMRQRQAVWRPRIFEFHDNPFL</sequence>
<name>A0A9W8IQ83_9AGAR</name>
<evidence type="ECO:0000256" key="1">
    <source>
        <dbReference type="SAM" id="MobiDB-lite"/>
    </source>
</evidence>
<accession>A0A9W8IQ83</accession>
<proteinExistence type="predicted"/>
<evidence type="ECO:0000313" key="3">
    <source>
        <dbReference type="Proteomes" id="UP001140091"/>
    </source>
</evidence>
<evidence type="ECO:0000313" key="2">
    <source>
        <dbReference type="EMBL" id="KAJ2921311.1"/>
    </source>
</evidence>
<comment type="caution">
    <text evidence="2">The sequence shown here is derived from an EMBL/GenBank/DDBJ whole genome shotgun (WGS) entry which is preliminary data.</text>
</comment>